<gene>
    <name evidence="3" type="ORF">pdam_00002872</name>
</gene>
<evidence type="ECO:0000313" key="4">
    <source>
        <dbReference type="Proteomes" id="UP000275408"/>
    </source>
</evidence>
<dbReference type="STRING" id="46731.A0A3M6U958"/>
<dbReference type="AlphaFoldDB" id="A0A3M6U958"/>
<dbReference type="OrthoDB" id="5980228at2759"/>
<comment type="caution">
    <text evidence="3">The sequence shown here is derived from an EMBL/GenBank/DDBJ whole genome shotgun (WGS) entry which is preliminary data.</text>
</comment>
<feature type="compositionally biased region" description="Basic and acidic residues" evidence="1">
    <location>
        <begin position="211"/>
        <end position="230"/>
    </location>
</feature>
<proteinExistence type="predicted"/>
<feature type="region of interest" description="Disordered" evidence="1">
    <location>
        <begin position="210"/>
        <end position="230"/>
    </location>
</feature>
<protein>
    <recommendedName>
        <fullName evidence="2">Myb/SANT-like DNA-binding domain-containing protein</fullName>
    </recommendedName>
</protein>
<evidence type="ECO:0000259" key="2">
    <source>
        <dbReference type="Pfam" id="PF13837"/>
    </source>
</evidence>
<evidence type="ECO:0000256" key="1">
    <source>
        <dbReference type="SAM" id="MobiDB-lite"/>
    </source>
</evidence>
<dbReference type="PANTHER" id="PTHR47595:SF1">
    <property type="entry name" value="MYB_SANT-LIKE DNA-BINDING DOMAIN-CONTAINING PROTEIN"/>
    <property type="match status" value="1"/>
</dbReference>
<dbReference type="InterPro" id="IPR044822">
    <property type="entry name" value="Myb_DNA-bind_4"/>
</dbReference>
<dbReference type="PANTHER" id="PTHR47595">
    <property type="entry name" value="HEAT SHOCK 70 KDA PROTEIN 14"/>
    <property type="match status" value="1"/>
</dbReference>
<dbReference type="Gene3D" id="1.10.10.60">
    <property type="entry name" value="Homeodomain-like"/>
    <property type="match status" value="1"/>
</dbReference>
<reference evidence="3 4" key="1">
    <citation type="journal article" date="2018" name="Sci. Rep.">
        <title>Comparative analysis of the Pocillopora damicornis genome highlights role of immune system in coral evolution.</title>
        <authorList>
            <person name="Cunning R."/>
            <person name="Bay R.A."/>
            <person name="Gillette P."/>
            <person name="Baker A.C."/>
            <person name="Traylor-Knowles N."/>
        </authorList>
    </citation>
    <scope>NUCLEOTIDE SEQUENCE [LARGE SCALE GENOMIC DNA]</scope>
    <source>
        <strain evidence="3">RSMAS</strain>
        <tissue evidence="3">Whole animal</tissue>
    </source>
</reference>
<name>A0A3M6U958_POCDA</name>
<feature type="compositionally biased region" description="Polar residues" evidence="1">
    <location>
        <begin position="147"/>
        <end position="158"/>
    </location>
</feature>
<keyword evidence="4" id="KW-1185">Reference proteome</keyword>
<feature type="region of interest" description="Disordered" evidence="1">
    <location>
        <begin position="126"/>
        <end position="183"/>
    </location>
</feature>
<feature type="domain" description="Myb/SANT-like DNA-binding" evidence="2">
    <location>
        <begin position="11"/>
        <end position="101"/>
    </location>
</feature>
<dbReference type="Pfam" id="PF13837">
    <property type="entry name" value="Myb_DNA-bind_4"/>
    <property type="match status" value="1"/>
</dbReference>
<accession>A0A3M6U958</accession>
<evidence type="ECO:0000313" key="3">
    <source>
        <dbReference type="EMBL" id="RMX50079.1"/>
    </source>
</evidence>
<dbReference type="EMBL" id="RCHS01002011">
    <property type="protein sequence ID" value="RMX50079.1"/>
    <property type="molecule type" value="Genomic_DNA"/>
</dbReference>
<sequence length="268" mass="30822">MAVAKKTRGRIWENQETLLLLQKWGDENIQMKVISCTRKRPIWQEISGFIRAAGYEDRDEDACKTRVHTLVSAYRSYKDECEKTGNGTPKRKPAFFDEVDEFLSKKPCTKPKVVVNSSKIIIQADNEEEDNEKIKNDEPNEELPSFSGGTSVGSNNKTAGKFPQPNKGECLTERTSDAGKPFFKPATKKRKALEAFVSYQQAADRSFLAAEEARERREEEREERRRKEDQEFLLKLAQLNDVSRNLMADSQSLEKVQEKKENYIELTD</sequence>
<organism evidence="3 4">
    <name type="scientific">Pocillopora damicornis</name>
    <name type="common">Cauliflower coral</name>
    <name type="synonym">Millepora damicornis</name>
    <dbReference type="NCBI Taxonomy" id="46731"/>
    <lineage>
        <taxon>Eukaryota</taxon>
        <taxon>Metazoa</taxon>
        <taxon>Cnidaria</taxon>
        <taxon>Anthozoa</taxon>
        <taxon>Hexacorallia</taxon>
        <taxon>Scleractinia</taxon>
        <taxon>Astrocoeniina</taxon>
        <taxon>Pocilloporidae</taxon>
        <taxon>Pocillopora</taxon>
    </lineage>
</organism>
<dbReference type="Proteomes" id="UP000275408">
    <property type="component" value="Unassembled WGS sequence"/>
</dbReference>